<protein>
    <submittedName>
        <fullName evidence="2">ATP-binding protein</fullName>
    </submittedName>
</protein>
<gene>
    <name evidence="2" type="ORF">I0Q91_09600</name>
</gene>
<reference evidence="2" key="1">
    <citation type="submission" date="2020-11" db="EMBL/GenBank/DDBJ databases">
        <title>Halonatronomonas betainensis gen. nov., sp. nov. a novel haloalkaliphilic representative of the family Halanaerobiacae capable of betaine degradation.</title>
        <authorList>
            <person name="Boltyanskaya Y."/>
            <person name="Kevbrin V."/>
            <person name="Detkova E."/>
            <person name="Grouzdev D.S."/>
            <person name="Koziaeva V."/>
            <person name="Zhilina T."/>
        </authorList>
    </citation>
    <scope>NUCLEOTIDE SEQUENCE</scope>
    <source>
        <strain evidence="2">Z-7014</strain>
    </source>
</reference>
<dbReference type="Gene3D" id="3.30.565.10">
    <property type="entry name" value="Histidine kinase-like ATPase, C-terminal domain"/>
    <property type="match status" value="1"/>
</dbReference>
<dbReference type="EMBL" id="JADPIE010000005">
    <property type="protein sequence ID" value="MBF8437333.1"/>
    <property type="molecule type" value="Genomic_DNA"/>
</dbReference>
<evidence type="ECO:0000259" key="1">
    <source>
        <dbReference type="Pfam" id="PF13581"/>
    </source>
</evidence>
<name>A0A931AYW5_9FIRM</name>
<keyword evidence="2" id="KW-0547">Nucleotide-binding</keyword>
<proteinExistence type="predicted"/>
<dbReference type="CDD" id="cd16936">
    <property type="entry name" value="HATPase_RsbW-like"/>
    <property type="match status" value="1"/>
</dbReference>
<dbReference type="InterPro" id="IPR003594">
    <property type="entry name" value="HATPase_dom"/>
</dbReference>
<evidence type="ECO:0000313" key="3">
    <source>
        <dbReference type="Proteomes" id="UP000621436"/>
    </source>
</evidence>
<accession>A0A931AYW5</accession>
<keyword evidence="2" id="KW-0067">ATP-binding</keyword>
<dbReference type="GO" id="GO:0005524">
    <property type="term" value="F:ATP binding"/>
    <property type="evidence" value="ECO:0007669"/>
    <property type="project" value="UniProtKB-KW"/>
</dbReference>
<dbReference type="Proteomes" id="UP000621436">
    <property type="component" value="Unassembled WGS sequence"/>
</dbReference>
<dbReference type="AlphaFoldDB" id="A0A931AYW5"/>
<dbReference type="InterPro" id="IPR036890">
    <property type="entry name" value="HATPase_C_sf"/>
</dbReference>
<comment type="caution">
    <text evidence="2">The sequence shown here is derived from an EMBL/GenBank/DDBJ whole genome shotgun (WGS) entry which is preliminary data.</text>
</comment>
<feature type="domain" description="Histidine kinase/HSP90-like ATPase" evidence="1">
    <location>
        <begin position="43"/>
        <end position="135"/>
    </location>
</feature>
<sequence length="140" mass="15952">MDNAADNLIKKYNFTLTAQANKINEIINELLKVVNNTDHSIPDIEFRLEIAAREILANAIEYGCKDHNDEIEILFSIEQNKIVLSVIDPGEGFNWQERSFEIVPVLDERGRGLKMINKVSDEMDFNDKGNQIKITFLGGK</sequence>
<dbReference type="RefSeq" id="WP_270454305.1">
    <property type="nucleotide sequence ID" value="NZ_JADPIE010000005.1"/>
</dbReference>
<keyword evidence="3" id="KW-1185">Reference proteome</keyword>
<dbReference type="SUPFAM" id="SSF55874">
    <property type="entry name" value="ATPase domain of HSP90 chaperone/DNA topoisomerase II/histidine kinase"/>
    <property type="match status" value="1"/>
</dbReference>
<organism evidence="2 3">
    <name type="scientific">Halonatronomonas betaini</name>
    <dbReference type="NCBI Taxonomy" id="2778430"/>
    <lineage>
        <taxon>Bacteria</taxon>
        <taxon>Bacillati</taxon>
        <taxon>Bacillota</taxon>
        <taxon>Clostridia</taxon>
        <taxon>Halanaerobiales</taxon>
        <taxon>Halarsenatibacteraceae</taxon>
        <taxon>Halonatronomonas</taxon>
    </lineage>
</organism>
<evidence type="ECO:0000313" key="2">
    <source>
        <dbReference type="EMBL" id="MBF8437333.1"/>
    </source>
</evidence>
<dbReference type="Pfam" id="PF13581">
    <property type="entry name" value="HATPase_c_2"/>
    <property type="match status" value="1"/>
</dbReference>